<dbReference type="EMBL" id="JAWWNJ010000010">
    <property type="protein sequence ID" value="KAK7046755.1"/>
    <property type="molecule type" value="Genomic_DNA"/>
</dbReference>
<keyword evidence="7 11" id="KW-1133">Transmembrane helix</keyword>
<dbReference type="PANTHER" id="PTHR28012">
    <property type="entry name" value="NUCLEAR FUSION PROTEIN KAR5"/>
    <property type="match status" value="1"/>
</dbReference>
<dbReference type="Proteomes" id="UP001362999">
    <property type="component" value="Unassembled WGS sequence"/>
</dbReference>
<feature type="chain" id="PRO_5043362272" description="Nuclear fusion protein KAR5" evidence="12">
    <location>
        <begin position="18"/>
        <end position="510"/>
    </location>
</feature>
<name>A0AAW0D328_9AGAR</name>
<dbReference type="InterPro" id="IPR007292">
    <property type="entry name" value="Nuclear_fusion_Kar5"/>
</dbReference>
<dbReference type="AlphaFoldDB" id="A0AAW0D328"/>
<dbReference type="GO" id="GO:0000742">
    <property type="term" value="P:karyogamy involved in conjugation with cellular fusion"/>
    <property type="evidence" value="ECO:0007669"/>
    <property type="project" value="UniProtKB-UniRule"/>
</dbReference>
<evidence type="ECO:0000313" key="14">
    <source>
        <dbReference type="Proteomes" id="UP001362999"/>
    </source>
</evidence>
<evidence type="ECO:0000313" key="13">
    <source>
        <dbReference type="EMBL" id="KAK7046755.1"/>
    </source>
</evidence>
<evidence type="ECO:0000256" key="4">
    <source>
        <dbReference type="ARBA" id="ARBA00022692"/>
    </source>
</evidence>
<keyword evidence="14" id="KW-1185">Reference proteome</keyword>
<keyword evidence="4 11" id="KW-0812">Transmembrane</keyword>
<evidence type="ECO:0000256" key="6">
    <source>
        <dbReference type="ARBA" id="ARBA00022824"/>
    </source>
</evidence>
<evidence type="ECO:0000256" key="1">
    <source>
        <dbReference type="ARBA" id="ARBA00003389"/>
    </source>
</evidence>
<keyword evidence="9" id="KW-0325">Glycoprotein</keyword>
<reference evidence="13 14" key="1">
    <citation type="journal article" date="2024" name="J Genomics">
        <title>Draft genome sequencing and assembly of Favolaschia claudopus CIRM-BRFM 2984 isolated from oak limbs.</title>
        <authorList>
            <person name="Navarro D."/>
            <person name="Drula E."/>
            <person name="Chaduli D."/>
            <person name="Cazenave R."/>
            <person name="Ahrendt S."/>
            <person name="Wang J."/>
            <person name="Lipzen A."/>
            <person name="Daum C."/>
            <person name="Barry K."/>
            <person name="Grigoriev I.V."/>
            <person name="Favel A."/>
            <person name="Rosso M.N."/>
            <person name="Martin F."/>
        </authorList>
    </citation>
    <scope>NUCLEOTIDE SEQUENCE [LARGE SCALE GENOMIC DNA]</scope>
    <source>
        <strain evidence="13 14">CIRM-BRFM 2984</strain>
    </source>
</reference>
<evidence type="ECO:0000256" key="2">
    <source>
        <dbReference type="ARBA" id="ARBA00010473"/>
    </source>
</evidence>
<feature type="signal peptide" evidence="12">
    <location>
        <begin position="1"/>
        <end position="17"/>
    </location>
</feature>
<evidence type="ECO:0000256" key="10">
    <source>
        <dbReference type="ARBA" id="ARBA00023242"/>
    </source>
</evidence>
<dbReference type="Pfam" id="PF04163">
    <property type="entry name" value="Tht1"/>
    <property type="match status" value="1"/>
</dbReference>
<keyword evidence="10 11" id="KW-0539">Nucleus</keyword>
<comment type="subcellular location">
    <subcellularLocation>
        <location evidence="11">Endoplasmic reticulum membrane</location>
    </subcellularLocation>
    <subcellularLocation>
        <location evidence="11">Nucleus membrane</location>
    </subcellularLocation>
</comment>
<proteinExistence type="inferred from homology"/>
<gene>
    <name evidence="13" type="ORF">R3P38DRAFT_2875664</name>
</gene>
<comment type="similarity">
    <text evidence="2 11">Belongs to the KAR5 family.</text>
</comment>
<evidence type="ECO:0000256" key="5">
    <source>
        <dbReference type="ARBA" id="ARBA00022729"/>
    </source>
</evidence>
<evidence type="ECO:0000256" key="11">
    <source>
        <dbReference type="RuleBase" id="RU368082"/>
    </source>
</evidence>
<dbReference type="PANTHER" id="PTHR28012:SF1">
    <property type="entry name" value="NUCLEAR FUSION PROTEIN KAR5"/>
    <property type="match status" value="1"/>
</dbReference>
<evidence type="ECO:0000256" key="12">
    <source>
        <dbReference type="SAM" id="SignalP"/>
    </source>
</evidence>
<dbReference type="GO" id="GO:0048288">
    <property type="term" value="P:nuclear membrane fusion involved in karyogamy"/>
    <property type="evidence" value="ECO:0007669"/>
    <property type="project" value="UniProtKB-UniRule"/>
</dbReference>
<comment type="function">
    <text evidence="1 11">Required for nuclear membrane fusion during karyogamy.</text>
</comment>
<evidence type="ECO:0000256" key="9">
    <source>
        <dbReference type="ARBA" id="ARBA00023180"/>
    </source>
</evidence>
<keyword evidence="3 11" id="KW-0415">Karyogamy</keyword>
<keyword evidence="5 11" id="KW-0732">Signal</keyword>
<protein>
    <recommendedName>
        <fullName evidence="15">Nuclear fusion protein KAR5</fullName>
    </recommendedName>
</protein>
<keyword evidence="8 11" id="KW-0472">Membrane</keyword>
<dbReference type="GO" id="GO:0005789">
    <property type="term" value="C:endoplasmic reticulum membrane"/>
    <property type="evidence" value="ECO:0007669"/>
    <property type="project" value="UniProtKB-SubCell"/>
</dbReference>
<evidence type="ECO:0000256" key="3">
    <source>
        <dbReference type="ARBA" id="ARBA00022459"/>
    </source>
</evidence>
<comment type="caution">
    <text evidence="13">The sequence shown here is derived from an EMBL/GenBank/DDBJ whole genome shotgun (WGS) entry which is preliminary data.</text>
</comment>
<evidence type="ECO:0000256" key="8">
    <source>
        <dbReference type="ARBA" id="ARBA00023136"/>
    </source>
</evidence>
<feature type="transmembrane region" description="Helical" evidence="11">
    <location>
        <begin position="419"/>
        <end position="440"/>
    </location>
</feature>
<dbReference type="GO" id="GO:0031965">
    <property type="term" value="C:nuclear membrane"/>
    <property type="evidence" value="ECO:0007669"/>
    <property type="project" value="UniProtKB-SubCell"/>
</dbReference>
<evidence type="ECO:0008006" key="15">
    <source>
        <dbReference type="Google" id="ProtNLM"/>
    </source>
</evidence>
<organism evidence="13 14">
    <name type="scientific">Favolaschia claudopus</name>
    <dbReference type="NCBI Taxonomy" id="2862362"/>
    <lineage>
        <taxon>Eukaryota</taxon>
        <taxon>Fungi</taxon>
        <taxon>Dikarya</taxon>
        <taxon>Basidiomycota</taxon>
        <taxon>Agaricomycotina</taxon>
        <taxon>Agaricomycetes</taxon>
        <taxon>Agaricomycetidae</taxon>
        <taxon>Agaricales</taxon>
        <taxon>Marasmiineae</taxon>
        <taxon>Mycenaceae</taxon>
        <taxon>Favolaschia</taxon>
    </lineage>
</organism>
<keyword evidence="6 11" id="KW-0256">Endoplasmic reticulum</keyword>
<evidence type="ECO:0000256" key="7">
    <source>
        <dbReference type="ARBA" id="ARBA00022989"/>
    </source>
</evidence>
<sequence>MATRILIILRLSLCSVAFWSRQLQTAQNPIVIDSPEDELANIIASHAALESYSRRPDCFRRVAANIRLRCSELEMNEEERVTAAISMTLCELATATHHSLPLECASFTVDSMQDITTRSRGECVDALSRSAQSWSSYSGYLREVPQLCFAFRRWNDIDAARDIYKTSIMEMTTLARLLLAREQADLEGRQRLNSQLSALEDVVNRLKTIPELADVMVVSAAKQLRHQVAETIDTLKTGLTDVQIHNQADNSRAIDQMNTGLQLVSRYHADSLDALILSFKTSVADDLMAAMSNFRAQGLNALKITNSAHESWHNLSDQFTAMQHELSQLSDLASDTASTLQDSSQHAKDLQDSQISSARSASHLAATLTNMTATTQDSLNRFNASAIQLIQSFTPRNSLTELLRFTEMFLHVEPSTIAYLHHLPIFPVASGILTFLIYVFRSSLSALMSMTFILFSSRKYIGKTEHDSLNHSVAIPHPFPHQTRVYKGPEITYRPRFRQSRIPDRLCNRG</sequence>
<accession>A0AAW0D328</accession>